<comment type="caution">
    <text evidence="12">The sequence shown here is derived from an EMBL/GenBank/DDBJ whole genome shotgun (WGS) entry which is preliminary data.</text>
</comment>
<dbReference type="SUPFAM" id="SSF52058">
    <property type="entry name" value="L domain-like"/>
    <property type="match status" value="2"/>
</dbReference>
<dbReference type="Pfam" id="PF00560">
    <property type="entry name" value="LRR_1"/>
    <property type="match status" value="6"/>
</dbReference>
<keyword evidence="9" id="KW-0325">Glycoprotein</keyword>
<evidence type="ECO:0000256" key="5">
    <source>
        <dbReference type="ARBA" id="ARBA00022737"/>
    </source>
</evidence>
<keyword evidence="2" id="KW-0433">Leucine-rich repeat</keyword>
<proteinExistence type="predicted"/>
<evidence type="ECO:0000256" key="8">
    <source>
        <dbReference type="ARBA" id="ARBA00023170"/>
    </source>
</evidence>
<evidence type="ECO:0000256" key="9">
    <source>
        <dbReference type="ARBA" id="ARBA00023180"/>
    </source>
</evidence>
<keyword evidence="13" id="KW-1185">Reference proteome</keyword>
<evidence type="ECO:0000256" key="3">
    <source>
        <dbReference type="ARBA" id="ARBA00022692"/>
    </source>
</evidence>
<keyword evidence="4" id="KW-0732">Signal</keyword>
<keyword evidence="3" id="KW-0812">Transmembrane</keyword>
<dbReference type="InterPro" id="IPR001611">
    <property type="entry name" value="Leu-rich_rpt"/>
</dbReference>
<dbReference type="FunFam" id="3.80.10.10:FF:000095">
    <property type="entry name" value="LRR receptor-like serine/threonine-protein kinase GSO1"/>
    <property type="match status" value="1"/>
</dbReference>
<name>A0AAW0INE7_QUESU</name>
<gene>
    <name evidence="12" type="primary">EIX2_68</name>
    <name evidence="12" type="ORF">CFP56_000932</name>
</gene>
<dbReference type="InterPro" id="IPR032675">
    <property type="entry name" value="LRR_dom_sf"/>
</dbReference>
<evidence type="ECO:0000256" key="1">
    <source>
        <dbReference type="ARBA" id="ARBA00004479"/>
    </source>
</evidence>
<dbReference type="PANTHER" id="PTHR48063">
    <property type="entry name" value="LRR RECEPTOR-LIKE KINASE"/>
    <property type="match status" value="1"/>
</dbReference>
<dbReference type="InterPro" id="IPR013210">
    <property type="entry name" value="LRR_N_plant-typ"/>
</dbReference>
<dbReference type="GO" id="GO:0016020">
    <property type="term" value="C:membrane"/>
    <property type="evidence" value="ECO:0007669"/>
    <property type="project" value="UniProtKB-SubCell"/>
</dbReference>
<dbReference type="AlphaFoldDB" id="A0AAW0INE7"/>
<evidence type="ECO:0000256" key="4">
    <source>
        <dbReference type="ARBA" id="ARBA00022729"/>
    </source>
</evidence>
<dbReference type="EMBL" id="PKMF04000969">
    <property type="protein sequence ID" value="KAK7815944.1"/>
    <property type="molecule type" value="Genomic_DNA"/>
</dbReference>
<organism evidence="12 13">
    <name type="scientific">Quercus suber</name>
    <name type="common">Cork oak</name>
    <dbReference type="NCBI Taxonomy" id="58331"/>
    <lineage>
        <taxon>Eukaryota</taxon>
        <taxon>Viridiplantae</taxon>
        <taxon>Streptophyta</taxon>
        <taxon>Embryophyta</taxon>
        <taxon>Tracheophyta</taxon>
        <taxon>Spermatophyta</taxon>
        <taxon>Magnoliopsida</taxon>
        <taxon>eudicotyledons</taxon>
        <taxon>Gunneridae</taxon>
        <taxon>Pentapetalae</taxon>
        <taxon>rosids</taxon>
        <taxon>fabids</taxon>
        <taxon>Fagales</taxon>
        <taxon>Fagaceae</taxon>
        <taxon>Quercus</taxon>
    </lineage>
</organism>
<keyword evidence="6" id="KW-1133">Transmembrane helix</keyword>
<evidence type="ECO:0000313" key="13">
    <source>
        <dbReference type="Proteomes" id="UP000237347"/>
    </source>
</evidence>
<keyword evidence="7" id="KW-0472">Membrane</keyword>
<protein>
    <submittedName>
        <fullName evidence="12">Receptor-like protein eix2</fullName>
    </submittedName>
</protein>
<reference evidence="12 13" key="1">
    <citation type="journal article" date="2018" name="Sci. Data">
        <title>The draft genome sequence of cork oak.</title>
        <authorList>
            <person name="Ramos A.M."/>
            <person name="Usie A."/>
            <person name="Barbosa P."/>
            <person name="Barros P.M."/>
            <person name="Capote T."/>
            <person name="Chaves I."/>
            <person name="Simoes F."/>
            <person name="Abreu I."/>
            <person name="Carrasquinho I."/>
            <person name="Faro C."/>
            <person name="Guimaraes J.B."/>
            <person name="Mendonca D."/>
            <person name="Nobrega F."/>
            <person name="Rodrigues L."/>
            <person name="Saibo N.J.M."/>
            <person name="Varela M.C."/>
            <person name="Egas C."/>
            <person name="Matos J."/>
            <person name="Miguel C.M."/>
            <person name="Oliveira M.M."/>
            <person name="Ricardo C.P."/>
            <person name="Goncalves S."/>
        </authorList>
    </citation>
    <scope>NUCLEOTIDE SEQUENCE [LARGE SCALE GENOMIC DNA]</scope>
    <source>
        <strain evidence="13">cv. HL8</strain>
    </source>
</reference>
<evidence type="ECO:0000256" key="7">
    <source>
        <dbReference type="ARBA" id="ARBA00023136"/>
    </source>
</evidence>
<evidence type="ECO:0000259" key="11">
    <source>
        <dbReference type="Pfam" id="PF08263"/>
    </source>
</evidence>
<feature type="region of interest" description="Disordered" evidence="10">
    <location>
        <begin position="1"/>
        <end position="34"/>
    </location>
</feature>
<dbReference type="Gene3D" id="3.80.10.10">
    <property type="entry name" value="Ribonuclease Inhibitor"/>
    <property type="match status" value="4"/>
</dbReference>
<feature type="domain" description="Leucine-rich repeat-containing N-terminal plant-type" evidence="11">
    <location>
        <begin position="49"/>
        <end position="87"/>
    </location>
</feature>
<accession>A0AAW0INE7</accession>
<evidence type="ECO:0000256" key="6">
    <source>
        <dbReference type="ARBA" id="ARBA00022989"/>
    </source>
</evidence>
<keyword evidence="5" id="KW-0677">Repeat</keyword>
<dbReference type="PROSITE" id="PS51450">
    <property type="entry name" value="LRR"/>
    <property type="match status" value="1"/>
</dbReference>
<keyword evidence="8" id="KW-0675">Receptor</keyword>
<dbReference type="InterPro" id="IPR046956">
    <property type="entry name" value="RLP23-like"/>
</dbReference>
<evidence type="ECO:0000256" key="10">
    <source>
        <dbReference type="SAM" id="MobiDB-lite"/>
    </source>
</evidence>
<dbReference type="Pfam" id="PF08263">
    <property type="entry name" value="LRRNT_2"/>
    <property type="match status" value="1"/>
</dbReference>
<evidence type="ECO:0000256" key="2">
    <source>
        <dbReference type="ARBA" id="ARBA00022614"/>
    </source>
</evidence>
<dbReference type="Proteomes" id="UP000237347">
    <property type="component" value="Unassembled WGS sequence"/>
</dbReference>
<comment type="subcellular location">
    <subcellularLocation>
        <location evidence="1">Membrane</location>
        <topology evidence="1">Single-pass type I membrane protein</topology>
    </subcellularLocation>
</comment>
<dbReference type="Pfam" id="PF13855">
    <property type="entry name" value="LRR_8"/>
    <property type="match status" value="1"/>
</dbReference>
<sequence>MSTTRWMSKRCGEGGGIGGTGEVEEELAAASESERVGVGDANNIRCPERERQTLLKFKKALVDDYGRLSSWRSKDKNCCNWKGVHCSNQTGHVLELHLGQNRYSPDQPWRPLRGMISPCLLEFPDLTFLDLSENDFNQSNLPEFIGSLSNLKHLDLSWTNLSGPISHQLENLSHLQFLNLLGNDLIIIENLEWLSHLPSIEYLDLTSINLSVVNDWLEVVSHLSNLTTLNLWGCDLPSQMFSSLSGFNYWKSLTSLESLNLNPNKLVSLPKPIGDICTLRKLYFFFNNANAQLVELVNNLSRYAKDSLEDLGLSYNQLTGSLPNFTLFPSLKYLGLSNNILNGTVPKSIGSLYKLEWLDMSSNFLQGTMSEAHFSNLSKLRHWHELVVLNLAGNKFSGEVPNSLGRLSNLETLKLFNNSFSGNLPSALKKCSSLKVIDLGDNRFSGKVPAWIGEGLPKLIVLILRSNKFDGSIPLNLCWLTHLQTLDLSLNDISGTIPFCLNNFTAMAQEGYDYDMINGLDYFSYVGNFTSQVQYFGSATVVLKGREDEYGTNLGLLVMINLSGNKLIGKLPTEISSLLELVALNVSGKT</sequence>
<evidence type="ECO:0000313" key="12">
    <source>
        <dbReference type="EMBL" id="KAK7815944.1"/>
    </source>
</evidence>
<dbReference type="PANTHER" id="PTHR48063:SF101">
    <property type="entry name" value="LRR RECEPTOR-LIKE SERINE_THREONINE-PROTEIN KINASE FLS2"/>
    <property type="match status" value="1"/>
</dbReference>